<comment type="similarity">
    <text evidence="4">Belongs to the sulfotransferase 1 family.</text>
</comment>
<dbReference type="EMBL" id="MU591762">
    <property type="protein sequence ID" value="KAI5607456.1"/>
    <property type="molecule type" value="Genomic_DNA"/>
</dbReference>
<evidence type="ECO:0000256" key="1">
    <source>
        <dbReference type="ARBA" id="ARBA00022679"/>
    </source>
</evidence>
<dbReference type="SUPFAM" id="SSF52540">
    <property type="entry name" value="P-loop containing nucleoside triphosphate hydrolases"/>
    <property type="match status" value="1"/>
</dbReference>
<proteinExistence type="inferred from homology"/>
<reference evidence="6" key="1">
    <citation type="submission" date="2018-07" db="EMBL/GenBank/DDBJ databases">
        <title>Comparative genomics of catfishes provides insights into carnivory and benthic adaptation.</title>
        <authorList>
            <person name="Zhang Y."/>
            <person name="Wang D."/>
            <person name="Peng Z."/>
            <person name="Zheng S."/>
            <person name="Shao F."/>
            <person name="Tao W."/>
        </authorList>
    </citation>
    <scope>NUCLEOTIDE SEQUENCE</scope>
    <source>
        <strain evidence="6">Chongqing</strain>
    </source>
</reference>
<dbReference type="EC" id="2.8.2.-" evidence="4"/>
<evidence type="ECO:0000256" key="3">
    <source>
        <dbReference type="PIRSR" id="PIRSR637359-3"/>
    </source>
</evidence>
<keyword evidence="2" id="KW-0325">Glycoprotein</keyword>
<keyword evidence="3" id="KW-1015">Disulfide bond</keyword>
<dbReference type="InterPro" id="IPR000863">
    <property type="entry name" value="Sulfotransferase_dom"/>
</dbReference>
<evidence type="ECO:0000256" key="2">
    <source>
        <dbReference type="ARBA" id="ARBA00023180"/>
    </source>
</evidence>
<dbReference type="InterPro" id="IPR027417">
    <property type="entry name" value="P-loop_NTPase"/>
</dbReference>
<feature type="domain" description="Sulfotransferase" evidence="5">
    <location>
        <begin position="28"/>
        <end position="102"/>
    </location>
</feature>
<organism evidence="6 7">
    <name type="scientific">Silurus asotus</name>
    <name type="common">Amur catfish</name>
    <name type="synonym">Parasilurus asotus</name>
    <dbReference type="NCBI Taxonomy" id="30991"/>
    <lineage>
        <taxon>Eukaryota</taxon>
        <taxon>Metazoa</taxon>
        <taxon>Chordata</taxon>
        <taxon>Craniata</taxon>
        <taxon>Vertebrata</taxon>
        <taxon>Euteleostomi</taxon>
        <taxon>Actinopterygii</taxon>
        <taxon>Neopterygii</taxon>
        <taxon>Teleostei</taxon>
        <taxon>Ostariophysi</taxon>
        <taxon>Siluriformes</taxon>
        <taxon>Siluridae</taxon>
        <taxon>Silurus</taxon>
    </lineage>
</organism>
<dbReference type="AlphaFoldDB" id="A0AAD5A0A3"/>
<sequence length="111" mass="12908">MERHPDWHLRQAPGQLAPVFPHASDPKRLISDPAGELGRVQDFLGLKRIITDKHFYFNQTNGFPCLKKAEGSSKPHCLGKTIGRTHHNIDPEVVQRLRDFYRPFNMKFYQI</sequence>
<keyword evidence="7" id="KW-1185">Reference proteome</keyword>
<keyword evidence="1 4" id="KW-0808">Transferase</keyword>
<evidence type="ECO:0000259" key="5">
    <source>
        <dbReference type="Pfam" id="PF00685"/>
    </source>
</evidence>
<dbReference type="Gene3D" id="3.40.50.300">
    <property type="entry name" value="P-loop containing nucleotide triphosphate hydrolases"/>
    <property type="match status" value="1"/>
</dbReference>
<dbReference type="Proteomes" id="UP001205998">
    <property type="component" value="Unassembled WGS sequence"/>
</dbReference>
<evidence type="ECO:0000313" key="6">
    <source>
        <dbReference type="EMBL" id="KAI5607456.1"/>
    </source>
</evidence>
<protein>
    <recommendedName>
        <fullName evidence="4">Sulfotransferase</fullName>
        <ecNumber evidence="4">2.8.2.-</ecNumber>
    </recommendedName>
</protein>
<evidence type="ECO:0000256" key="4">
    <source>
        <dbReference type="RuleBase" id="RU361155"/>
    </source>
</evidence>
<accession>A0AAD5A0A3</accession>
<feature type="disulfide bond" evidence="3">
    <location>
        <begin position="65"/>
        <end position="77"/>
    </location>
</feature>
<evidence type="ECO:0000313" key="7">
    <source>
        <dbReference type="Proteomes" id="UP001205998"/>
    </source>
</evidence>
<dbReference type="PANTHER" id="PTHR10605">
    <property type="entry name" value="HEPARAN SULFATE SULFOTRANSFERASE"/>
    <property type="match status" value="1"/>
</dbReference>
<name>A0AAD5A0A3_SILAS</name>
<dbReference type="InterPro" id="IPR037359">
    <property type="entry name" value="NST/OST"/>
</dbReference>
<dbReference type="PANTHER" id="PTHR10605:SF7">
    <property type="entry name" value="HEPARAN SULFATE GLUCOSAMINE 3-O-SULFOTRANSFERASE 3B1"/>
    <property type="match status" value="1"/>
</dbReference>
<dbReference type="GO" id="GO:0008467">
    <property type="term" value="F:[heparan sulfate]-glucosamine 3-sulfotransferase activity"/>
    <property type="evidence" value="ECO:0007669"/>
    <property type="project" value="TreeGrafter"/>
</dbReference>
<dbReference type="Pfam" id="PF00685">
    <property type="entry name" value="Sulfotransfer_1"/>
    <property type="match status" value="1"/>
</dbReference>
<gene>
    <name evidence="6" type="ORF">C0J50_1767</name>
</gene>
<comment type="caution">
    <text evidence="6">The sequence shown here is derived from an EMBL/GenBank/DDBJ whole genome shotgun (WGS) entry which is preliminary data.</text>
</comment>